<name>A0A1M5SKW3_9FIRM</name>
<keyword evidence="2" id="KW-1185">Reference proteome</keyword>
<gene>
    <name evidence="1" type="ORF">SAMN02746098_00875</name>
</gene>
<evidence type="ECO:0000313" key="2">
    <source>
        <dbReference type="Proteomes" id="UP000183954"/>
    </source>
</evidence>
<proteinExistence type="predicted"/>
<protein>
    <submittedName>
        <fullName evidence="1">Uncharacterized protein</fullName>
    </submittedName>
</protein>
<dbReference type="Proteomes" id="UP000183954">
    <property type="component" value="Unassembled WGS sequence"/>
</dbReference>
<dbReference type="AlphaFoldDB" id="A0A1M5SKW3"/>
<evidence type="ECO:0000313" key="1">
    <source>
        <dbReference type="EMBL" id="SHH39040.1"/>
    </source>
</evidence>
<dbReference type="RefSeq" id="WP_207650025.1">
    <property type="nucleotide sequence ID" value="NZ_FQXJ01000003.1"/>
</dbReference>
<accession>A0A1M5SKW3</accession>
<sequence length="57" mass="7029">MVHYEQMYRILFNKMTDIIEEIQEIQRQTEEMFMQGKDSEFILLKACRNSEQPEKKE</sequence>
<organism evidence="1 2">
    <name type="scientific">Desulfosporosinus lacus DSM 15449</name>
    <dbReference type="NCBI Taxonomy" id="1121420"/>
    <lineage>
        <taxon>Bacteria</taxon>
        <taxon>Bacillati</taxon>
        <taxon>Bacillota</taxon>
        <taxon>Clostridia</taxon>
        <taxon>Eubacteriales</taxon>
        <taxon>Desulfitobacteriaceae</taxon>
        <taxon>Desulfosporosinus</taxon>
    </lineage>
</organism>
<dbReference type="EMBL" id="FQXJ01000003">
    <property type="protein sequence ID" value="SHH39040.1"/>
    <property type="molecule type" value="Genomic_DNA"/>
</dbReference>
<reference evidence="2" key="1">
    <citation type="submission" date="2016-11" db="EMBL/GenBank/DDBJ databases">
        <authorList>
            <person name="Varghese N."/>
            <person name="Submissions S."/>
        </authorList>
    </citation>
    <scope>NUCLEOTIDE SEQUENCE [LARGE SCALE GENOMIC DNA]</scope>
    <source>
        <strain evidence="2">DSM 15449</strain>
    </source>
</reference>